<sequence>MQENSSNNIEHQTFAPSELIPLKTDFYWLLQQGVVKTCTWTEEGHPITLGYWGAKDIVGQPLSLVYPCQVKCLTMVQALSIPAHQIDSVSDFVHCHVQQTEELLFIIRSDKMYQRLRKMLIWLGEKFGKEIEIGQLIDLRITHQDLAEIIGATRVTVTKIINQLEKEGFLSRPQRNTIVLRNQSRPAG</sequence>
<proteinExistence type="predicted"/>
<dbReference type="PRINTS" id="PR00034">
    <property type="entry name" value="HTHCRP"/>
</dbReference>
<keyword evidence="2" id="KW-0238">DNA-binding</keyword>
<dbReference type="Gene3D" id="1.10.10.10">
    <property type="entry name" value="Winged helix-like DNA-binding domain superfamily/Winged helix DNA-binding domain"/>
    <property type="match status" value="1"/>
</dbReference>
<dbReference type="CDD" id="cd00092">
    <property type="entry name" value="HTH_CRP"/>
    <property type="match status" value="1"/>
</dbReference>
<evidence type="ECO:0000259" key="4">
    <source>
        <dbReference type="PROSITE" id="PS51063"/>
    </source>
</evidence>
<evidence type="ECO:0000256" key="3">
    <source>
        <dbReference type="ARBA" id="ARBA00023163"/>
    </source>
</evidence>
<keyword evidence="1" id="KW-0805">Transcription regulation</keyword>
<dbReference type="EMBL" id="JADWDC010000059">
    <property type="protein sequence ID" value="MCC0178925.1"/>
    <property type="molecule type" value="Genomic_DNA"/>
</dbReference>
<evidence type="ECO:0000313" key="5">
    <source>
        <dbReference type="EMBL" id="MCC0178925.1"/>
    </source>
</evidence>
<dbReference type="SMART" id="SM00419">
    <property type="entry name" value="HTH_CRP"/>
    <property type="match status" value="1"/>
</dbReference>
<protein>
    <submittedName>
        <fullName evidence="5">Crp/Fnr family transcriptional regulator</fullName>
    </submittedName>
</protein>
<dbReference type="Pfam" id="PF13545">
    <property type="entry name" value="HTH_Crp_2"/>
    <property type="match status" value="1"/>
</dbReference>
<reference evidence="5" key="1">
    <citation type="journal article" date="2021" name="Antonie Van Leeuwenhoek">
        <title>Draft genome and description of Waterburya agarophytonicola gen. nov. sp. nov. (Pleurocapsales, Cyanobacteria): a seaweed symbiont.</title>
        <authorList>
            <person name="Bonthond G."/>
            <person name="Shalygin S."/>
            <person name="Bayer T."/>
            <person name="Weinberger F."/>
        </authorList>
    </citation>
    <scope>NUCLEOTIDE SEQUENCE</scope>
    <source>
        <strain evidence="5">KI4</strain>
    </source>
</reference>
<name>A0A964BWQ5_9CYAN</name>
<feature type="domain" description="HTH crp-type" evidence="4">
    <location>
        <begin position="110"/>
        <end position="184"/>
    </location>
</feature>
<dbReference type="InterPro" id="IPR036388">
    <property type="entry name" value="WH-like_DNA-bd_sf"/>
</dbReference>
<dbReference type="InterPro" id="IPR036390">
    <property type="entry name" value="WH_DNA-bd_sf"/>
</dbReference>
<dbReference type="RefSeq" id="WP_229642028.1">
    <property type="nucleotide sequence ID" value="NZ_JADWDC010000059.1"/>
</dbReference>
<dbReference type="GO" id="GO:0003677">
    <property type="term" value="F:DNA binding"/>
    <property type="evidence" value="ECO:0007669"/>
    <property type="project" value="UniProtKB-KW"/>
</dbReference>
<dbReference type="SUPFAM" id="SSF51206">
    <property type="entry name" value="cAMP-binding domain-like"/>
    <property type="match status" value="1"/>
</dbReference>
<comment type="caution">
    <text evidence="5">The sequence shown here is derived from an EMBL/GenBank/DDBJ whole genome shotgun (WGS) entry which is preliminary data.</text>
</comment>
<evidence type="ECO:0000256" key="2">
    <source>
        <dbReference type="ARBA" id="ARBA00023125"/>
    </source>
</evidence>
<dbReference type="SUPFAM" id="SSF46785">
    <property type="entry name" value="Winged helix' DNA-binding domain"/>
    <property type="match status" value="1"/>
</dbReference>
<evidence type="ECO:0000256" key="1">
    <source>
        <dbReference type="ARBA" id="ARBA00023015"/>
    </source>
</evidence>
<dbReference type="Proteomes" id="UP000729733">
    <property type="component" value="Unassembled WGS sequence"/>
</dbReference>
<accession>A0A964BWQ5</accession>
<evidence type="ECO:0000313" key="6">
    <source>
        <dbReference type="Proteomes" id="UP000729733"/>
    </source>
</evidence>
<dbReference type="AlphaFoldDB" id="A0A964BWQ5"/>
<gene>
    <name evidence="5" type="ORF">I4641_18315</name>
</gene>
<dbReference type="InterPro" id="IPR018490">
    <property type="entry name" value="cNMP-bd_dom_sf"/>
</dbReference>
<dbReference type="InterPro" id="IPR012318">
    <property type="entry name" value="HTH_CRP"/>
</dbReference>
<dbReference type="PROSITE" id="PS51063">
    <property type="entry name" value="HTH_CRP_2"/>
    <property type="match status" value="1"/>
</dbReference>
<organism evidence="5 6">
    <name type="scientific">Waterburya agarophytonicola KI4</name>
    <dbReference type="NCBI Taxonomy" id="2874699"/>
    <lineage>
        <taxon>Bacteria</taxon>
        <taxon>Bacillati</taxon>
        <taxon>Cyanobacteriota</taxon>
        <taxon>Cyanophyceae</taxon>
        <taxon>Pleurocapsales</taxon>
        <taxon>Hyellaceae</taxon>
        <taxon>Waterburya</taxon>
        <taxon>Waterburya agarophytonicola</taxon>
    </lineage>
</organism>
<keyword evidence="6" id="KW-1185">Reference proteome</keyword>
<keyword evidence="3" id="KW-0804">Transcription</keyword>
<dbReference type="GO" id="GO:0006355">
    <property type="term" value="P:regulation of DNA-templated transcription"/>
    <property type="evidence" value="ECO:0007669"/>
    <property type="project" value="InterPro"/>
</dbReference>